<keyword evidence="2" id="KW-1185">Reference proteome</keyword>
<evidence type="ECO:0000313" key="1">
    <source>
        <dbReference type="EMBL" id="KAG0563338.1"/>
    </source>
</evidence>
<dbReference type="EMBL" id="CM026429">
    <property type="protein sequence ID" value="KAG0563338.1"/>
    <property type="molecule type" value="Genomic_DNA"/>
</dbReference>
<organism evidence="1 2">
    <name type="scientific">Ceratodon purpureus</name>
    <name type="common">Fire moss</name>
    <name type="synonym">Dicranum purpureum</name>
    <dbReference type="NCBI Taxonomy" id="3225"/>
    <lineage>
        <taxon>Eukaryota</taxon>
        <taxon>Viridiplantae</taxon>
        <taxon>Streptophyta</taxon>
        <taxon>Embryophyta</taxon>
        <taxon>Bryophyta</taxon>
        <taxon>Bryophytina</taxon>
        <taxon>Bryopsida</taxon>
        <taxon>Dicranidae</taxon>
        <taxon>Pseudoditrichales</taxon>
        <taxon>Ditrichaceae</taxon>
        <taxon>Ceratodon</taxon>
    </lineage>
</organism>
<evidence type="ECO:0000313" key="2">
    <source>
        <dbReference type="Proteomes" id="UP000822688"/>
    </source>
</evidence>
<sequence>MVWLVCGLVRKSSMLQLKRWKRWFLSYQVAKLQRRQ</sequence>
<name>A0A8T0GZX5_CERPU</name>
<proteinExistence type="predicted"/>
<gene>
    <name evidence="1" type="ORF">KC19_8G022700</name>
</gene>
<reference evidence="1" key="1">
    <citation type="submission" date="2020-06" db="EMBL/GenBank/DDBJ databases">
        <title>WGS assembly of Ceratodon purpureus strain R40.</title>
        <authorList>
            <person name="Carey S.B."/>
            <person name="Jenkins J."/>
            <person name="Shu S."/>
            <person name="Lovell J.T."/>
            <person name="Sreedasyam A."/>
            <person name="Maumus F."/>
            <person name="Tiley G.P."/>
            <person name="Fernandez-Pozo N."/>
            <person name="Barry K."/>
            <person name="Chen C."/>
            <person name="Wang M."/>
            <person name="Lipzen A."/>
            <person name="Daum C."/>
            <person name="Saski C.A."/>
            <person name="Payton A.C."/>
            <person name="Mcbreen J.C."/>
            <person name="Conrad R.E."/>
            <person name="Kollar L.M."/>
            <person name="Olsson S."/>
            <person name="Huttunen S."/>
            <person name="Landis J.B."/>
            <person name="Wickett N.J."/>
            <person name="Johnson M.G."/>
            <person name="Rensing S.A."/>
            <person name="Grimwood J."/>
            <person name="Schmutz J."/>
            <person name="Mcdaniel S.F."/>
        </authorList>
    </citation>
    <scope>NUCLEOTIDE SEQUENCE</scope>
    <source>
        <strain evidence="1">R40</strain>
    </source>
</reference>
<dbReference type="AlphaFoldDB" id="A0A8T0GZX5"/>
<dbReference type="Proteomes" id="UP000822688">
    <property type="component" value="Chromosome 8"/>
</dbReference>
<accession>A0A8T0GZX5</accession>
<protein>
    <submittedName>
        <fullName evidence="1">Uncharacterized protein</fullName>
    </submittedName>
</protein>
<comment type="caution">
    <text evidence="1">The sequence shown here is derived from an EMBL/GenBank/DDBJ whole genome shotgun (WGS) entry which is preliminary data.</text>
</comment>